<dbReference type="Gramene" id="KRH62858">
    <property type="protein sequence ID" value="KRH62858"/>
    <property type="gene ID" value="GLYMA_04G137700"/>
</dbReference>
<accession>A0A0R0K856</accession>
<dbReference type="Proteomes" id="UP000008827">
    <property type="component" value="Chromosome 4"/>
</dbReference>
<gene>
    <name evidence="1" type="ORF">GLYMA_04G137700</name>
</gene>
<dbReference type="EMBL" id="CM000837">
    <property type="protein sequence ID" value="KRH62858.1"/>
    <property type="molecule type" value="Genomic_DNA"/>
</dbReference>
<dbReference type="EnsemblPlants" id="KRH62858">
    <property type="protein sequence ID" value="KRH62858"/>
    <property type="gene ID" value="GLYMA_04G137700"/>
</dbReference>
<proteinExistence type="predicted"/>
<organism evidence="1">
    <name type="scientific">Glycine max</name>
    <name type="common">Soybean</name>
    <name type="synonym">Glycine hispida</name>
    <dbReference type="NCBI Taxonomy" id="3847"/>
    <lineage>
        <taxon>Eukaryota</taxon>
        <taxon>Viridiplantae</taxon>
        <taxon>Streptophyta</taxon>
        <taxon>Embryophyta</taxon>
        <taxon>Tracheophyta</taxon>
        <taxon>Spermatophyta</taxon>
        <taxon>Magnoliopsida</taxon>
        <taxon>eudicotyledons</taxon>
        <taxon>Gunneridae</taxon>
        <taxon>Pentapetalae</taxon>
        <taxon>rosids</taxon>
        <taxon>fabids</taxon>
        <taxon>Fabales</taxon>
        <taxon>Fabaceae</taxon>
        <taxon>Papilionoideae</taxon>
        <taxon>50 kb inversion clade</taxon>
        <taxon>NPAAA clade</taxon>
        <taxon>indigoferoid/millettioid clade</taxon>
        <taxon>Phaseoleae</taxon>
        <taxon>Glycine</taxon>
        <taxon>Glycine subgen. Soja</taxon>
    </lineage>
</organism>
<dbReference type="InParanoid" id="A0A0R0K856"/>
<keyword evidence="3" id="KW-1185">Reference proteome</keyword>
<protein>
    <submittedName>
        <fullName evidence="1 2">Uncharacterized protein</fullName>
    </submittedName>
</protein>
<evidence type="ECO:0000313" key="3">
    <source>
        <dbReference type="Proteomes" id="UP000008827"/>
    </source>
</evidence>
<evidence type="ECO:0000313" key="1">
    <source>
        <dbReference type="EMBL" id="KRH62858.1"/>
    </source>
</evidence>
<dbReference type="SMR" id="A0A0R0K856"/>
<evidence type="ECO:0000313" key="2">
    <source>
        <dbReference type="EnsemblPlants" id="KRH62858"/>
    </source>
</evidence>
<dbReference type="AlphaFoldDB" id="A0A0R0K856"/>
<sequence length="181" mass="20516">MGSLLKNSFLWHNLNNEKQNSVVIELVDLVARRSCLPIVVCCSTCDNLDSLCTSLSALPFLSSSALYSDLGEDEHTFILEKFRQVMSWWYQTTHDGASNKDEELPLDAHLLINYELPTKKETYGRFLTTCLTSCPFLISRYCAYRIVINMVVGGKVVTLKSIEESSHIVMQETPMQILDIL</sequence>
<reference evidence="1" key="3">
    <citation type="submission" date="2018-07" db="EMBL/GenBank/DDBJ databases">
        <title>WGS assembly of Glycine max.</title>
        <authorList>
            <person name="Schmutz J."/>
            <person name="Cannon S."/>
            <person name="Schlueter J."/>
            <person name="Ma J."/>
            <person name="Mitros T."/>
            <person name="Nelson W."/>
            <person name="Hyten D."/>
            <person name="Song Q."/>
            <person name="Thelen J."/>
            <person name="Cheng J."/>
            <person name="Xu D."/>
            <person name="Hellsten U."/>
            <person name="May G."/>
            <person name="Yu Y."/>
            <person name="Sakurai T."/>
            <person name="Umezawa T."/>
            <person name="Bhattacharyya M."/>
            <person name="Sandhu D."/>
            <person name="Valliyodan B."/>
            <person name="Lindquist E."/>
            <person name="Peto M."/>
            <person name="Grant D."/>
            <person name="Shu S."/>
            <person name="Goodstein D."/>
            <person name="Barry K."/>
            <person name="Futrell-Griggs M."/>
            <person name="Abernathy B."/>
            <person name="Du J."/>
            <person name="Tian Z."/>
            <person name="Zhu L."/>
            <person name="Gill N."/>
            <person name="Joshi T."/>
            <person name="Libault M."/>
            <person name="Sethuraman A."/>
            <person name="Zhang X."/>
            <person name="Shinozaki K."/>
            <person name="Nguyen H."/>
            <person name="Wing R."/>
            <person name="Cregan P."/>
            <person name="Specht J."/>
            <person name="Grimwood J."/>
            <person name="Rokhsar D."/>
            <person name="Stacey G."/>
            <person name="Shoemaker R."/>
            <person name="Jackson S."/>
        </authorList>
    </citation>
    <scope>NUCLEOTIDE SEQUENCE</scope>
    <source>
        <tissue evidence="1">Callus</tissue>
    </source>
</reference>
<dbReference type="STRING" id="3847.A0A0R0K856"/>
<reference evidence="2" key="2">
    <citation type="submission" date="2018-02" db="UniProtKB">
        <authorList>
            <consortium name="EnsemblPlants"/>
        </authorList>
    </citation>
    <scope>IDENTIFICATION</scope>
    <source>
        <strain evidence="2">Williams 82</strain>
    </source>
</reference>
<name>A0A0R0K856_SOYBN</name>
<reference evidence="1 2" key="1">
    <citation type="journal article" date="2010" name="Nature">
        <title>Genome sequence of the palaeopolyploid soybean.</title>
        <authorList>
            <person name="Schmutz J."/>
            <person name="Cannon S.B."/>
            <person name="Schlueter J."/>
            <person name="Ma J."/>
            <person name="Mitros T."/>
            <person name="Nelson W."/>
            <person name="Hyten D.L."/>
            <person name="Song Q."/>
            <person name="Thelen J.J."/>
            <person name="Cheng J."/>
            <person name="Xu D."/>
            <person name="Hellsten U."/>
            <person name="May G.D."/>
            <person name="Yu Y."/>
            <person name="Sakurai T."/>
            <person name="Umezawa T."/>
            <person name="Bhattacharyya M.K."/>
            <person name="Sandhu D."/>
            <person name="Valliyodan B."/>
            <person name="Lindquist E."/>
            <person name="Peto M."/>
            <person name="Grant D."/>
            <person name="Shu S."/>
            <person name="Goodstein D."/>
            <person name="Barry K."/>
            <person name="Futrell-Griggs M."/>
            <person name="Abernathy B."/>
            <person name="Du J."/>
            <person name="Tian Z."/>
            <person name="Zhu L."/>
            <person name="Gill N."/>
            <person name="Joshi T."/>
            <person name="Libault M."/>
            <person name="Sethuraman A."/>
            <person name="Zhang X.-C."/>
            <person name="Shinozaki K."/>
            <person name="Nguyen H.T."/>
            <person name="Wing R.A."/>
            <person name="Cregan P."/>
            <person name="Specht J."/>
            <person name="Grimwood J."/>
            <person name="Rokhsar D."/>
            <person name="Stacey G."/>
            <person name="Shoemaker R.C."/>
            <person name="Jackson S.A."/>
        </authorList>
    </citation>
    <scope>NUCLEOTIDE SEQUENCE</scope>
    <source>
        <strain evidence="2">cv. Williams 82</strain>
        <tissue evidence="1">Callus</tissue>
    </source>
</reference>